<dbReference type="Proteomes" id="UP000030475">
    <property type="component" value="Unassembled WGS sequence"/>
</dbReference>
<gene>
    <name evidence="1" type="ORF">Y036_5128</name>
</gene>
<dbReference type="AlphaFoldDB" id="A0AA40JGK9"/>
<evidence type="ECO:0000313" key="2">
    <source>
        <dbReference type="Proteomes" id="UP000030475"/>
    </source>
</evidence>
<organism evidence="1 2">
    <name type="scientific">Burkholderia pseudomallei</name>
    <name type="common">Pseudomonas pseudomallei</name>
    <dbReference type="NCBI Taxonomy" id="28450"/>
    <lineage>
        <taxon>Bacteria</taxon>
        <taxon>Pseudomonadati</taxon>
        <taxon>Pseudomonadota</taxon>
        <taxon>Betaproteobacteria</taxon>
        <taxon>Burkholderiales</taxon>
        <taxon>Burkholderiaceae</taxon>
        <taxon>Burkholderia</taxon>
        <taxon>pseudomallei group</taxon>
    </lineage>
</organism>
<accession>A0AA40JGK9</accession>
<proteinExistence type="predicted"/>
<comment type="caution">
    <text evidence="1">The sequence shown here is derived from an EMBL/GenBank/DDBJ whole genome shotgun (WGS) entry which is preliminary data.</text>
</comment>
<name>A0AA40JGK9_BURPE</name>
<protein>
    <submittedName>
        <fullName evidence="1">Uncharacterized protein</fullName>
    </submittedName>
</protein>
<sequence length="37" mass="4327">MMTDRWLILDLYRQPHPQLTAYPVRVGTVSDGGRVKR</sequence>
<dbReference type="EMBL" id="JQIM01000008">
    <property type="protein sequence ID" value="KGX15849.1"/>
    <property type="molecule type" value="Genomic_DNA"/>
</dbReference>
<reference evidence="1 2" key="1">
    <citation type="submission" date="2014-08" db="EMBL/GenBank/DDBJ databases">
        <authorList>
            <person name="Bunnell A."/>
            <person name="Chain P.S."/>
            <person name="Chertkov O."/>
            <person name="Currie B.J."/>
            <person name="Daligault H.E."/>
            <person name="Davenport K.W."/>
            <person name="Davis C."/>
            <person name="Gleasner C.D."/>
            <person name="Johnson S.L."/>
            <person name="Kaestli M."/>
            <person name="Koren S."/>
            <person name="Kunde Y.A."/>
            <person name="Mayo M."/>
            <person name="McMurry K.K."/>
            <person name="Price E.P."/>
            <person name="Reitenga K.G."/>
            <person name="Robison R."/>
            <person name="Rosovitz M.J."/>
            <person name="Sarovich D.S."/>
            <person name="Teshima H."/>
        </authorList>
    </citation>
    <scope>NUCLEOTIDE SEQUENCE [LARGE SCALE GENOMIC DNA]</scope>
    <source>
        <strain evidence="1 2">MSHR44</strain>
    </source>
</reference>
<evidence type="ECO:0000313" key="1">
    <source>
        <dbReference type="EMBL" id="KGX15849.1"/>
    </source>
</evidence>